<protein>
    <submittedName>
        <fullName evidence="1">Uncharacterized protein</fullName>
    </submittedName>
</protein>
<accession>A0AB35FXX1</accession>
<dbReference type="Proteomes" id="UP000727071">
    <property type="component" value="Unassembled WGS sequence"/>
</dbReference>
<gene>
    <name evidence="1" type="ORF">KII88_02580</name>
</gene>
<reference evidence="1" key="1">
    <citation type="submission" date="2021-05" db="EMBL/GenBank/DDBJ databases">
        <title>Pangenome of Leuconostoc gelidum warrants species status for Leuconostoc gelidum subsp. gasicomitatum.</title>
        <authorList>
            <person name="Johansson P."/>
            <person name="Sade E."/>
            <person name="Hultman J."/>
            <person name="Auvinen P."/>
            <person name="Bjorkroth J."/>
        </authorList>
    </citation>
    <scope>NUCLEOTIDE SEQUENCE</scope>
    <source>
        <strain evidence="1">C220d</strain>
    </source>
</reference>
<proteinExistence type="predicted"/>
<organism evidence="1 2">
    <name type="scientific">Leuconostoc gelidum subsp. gelidum</name>
    <dbReference type="NCBI Taxonomy" id="1607839"/>
    <lineage>
        <taxon>Bacteria</taxon>
        <taxon>Bacillati</taxon>
        <taxon>Bacillota</taxon>
        <taxon>Bacilli</taxon>
        <taxon>Lactobacillales</taxon>
        <taxon>Lactobacillaceae</taxon>
        <taxon>Leuconostoc</taxon>
        <taxon>Leuconostoc gelidum group</taxon>
    </lineage>
</organism>
<sequence length="69" mass="7925">MIIGTVATIIGIIWCMYDENRMSREDAKRDYLERVALGQDPEYVAWSINNAVDDTASLEAANRVYKQRN</sequence>
<comment type="caution">
    <text evidence="1">The sequence shown here is derived from an EMBL/GenBank/DDBJ whole genome shotgun (WGS) entry which is preliminary data.</text>
</comment>
<name>A0AB35FXX1_LEUGE</name>
<evidence type="ECO:0000313" key="2">
    <source>
        <dbReference type="Proteomes" id="UP000727071"/>
    </source>
</evidence>
<dbReference type="RefSeq" id="WP_089896430.1">
    <property type="nucleotide sequence ID" value="NZ_JAHBFV010000006.1"/>
</dbReference>
<dbReference type="AlphaFoldDB" id="A0AB35FXX1"/>
<dbReference type="EMBL" id="JAHBFV010000006">
    <property type="protein sequence ID" value="MBZ6015425.1"/>
    <property type="molecule type" value="Genomic_DNA"/>
</dbReference>
<evidence type="ECO:0000313" key="1">
    <source>
        <dbReference type="EMBL" id="MBZ6015425.1"/>
    </source>
</evidence>